<evidence type="ECO:0000313" key="6">
    <source>
        <dbReference type="Proteomes" id="UP000561181"/>
    </source>
</evidence>
<dbReference type="PANTHER" id="PTHR43421">
    <property type="entry name" value="METALLOPROTEASE PMBA"/>
    <property type="match status" value="1"/>
</dbReference>
<dbReference type="InterPro" id="IPR045570">
    <property type="entry name" value="Metalloprtase-TldD/E_cen_dom"/>
</dbReference>
<dbReference type="GO" id="GO:0005829">
    <property type="term" value="C:cytosol"/>
    <property type="evidence" value="ECO:0007669"/>
    <property type="project" value="TreeGrafter"/>
</dbReference>
<dbReference type="SUPFAM" id="SSF111283">
    <property type="entry name" value="Putative modulator of DNA gyrase, PmbA/TldD"/>
    <property type="match status" value="1"/>
</dbReference>
<comment type="caution">
    <text evidence="5">The sequence shown here is derived from an EMBL/GenBank/DDBJ whole genome shotgun (WGS) entry which is preliminary data.</text>
</comment>
<dbReference type="AlphaFoldDB" id="A0A848QQD3"/>
<dbReference type="InterPro" id="IPR045569">
    <property type="entry name" value="Metalloprtase-TldD/E_C"/>
</dbReference>
<reference evidence="5 6" key="1">
    <citation type="submission" date="2020-04" db="EMBL/GenBank/DDBJ databases">
        <authorList>
            <person name="Liu A."/>
        </authorList>
    </citation>
    <scope>NUCLEOTIDE SEQUENCE [LARGE SCALE GENOMIC DNA]</scope>
    <source>
        <strain evidence="5 6">RZ02</strain>
    </source>
</reference>
<evidence type="ECO:0000313" key="5">
    <source>
        <dbReference type="EMBL" id="NMW32873.1"/>
    </source>
</evidence>
<gene>
    <name evidence="5" type="ORF">HKD42_12450</name>
</gene>
<evidence type="ECO:0000259" key="2">
    <source>
        <dbReference type="Pfam" id="PF01523"/>
    </source>
</evidence>
<dbReference type="RefSeq" id="WP_170013800.1">
    <property type="nucleotide sequence ID" value="NZ_JABCRE010000003.1"/>
</dbReference>
<keyword evidence="6" id="KW-1185">Reference proteome</keyword>
<feature type="domain" description="Metalloprotease TldD/E C-terminal" evidence="3">
    <location>
        <begin position="232"/>
        <end position="448"/>
    </location>
</feature>
<dbReference type="Pfam" id="PF19289">
    <property type="entry name" value="PmbA_TldD_3rd"/>
    <property type="match status" value="1"/>
</dbReference>
<evidence type="ECO:0000259" key="3">
    <source>
        <dbReference type="Pfam" id="PF19289"/>
    </source>
</evidence>
<proteinExistence type="inferred from homology"/>
<sequence length="449" mass="46502">MIDSSTALDRCERMLQAARKAGAETADVVMSASASESVTVRLGALEDAERSEEEAVGLRVFIGQQSATVSASTFSNDAAAEMAERAVAMARLAPEDPYAGLAPEHMLSSAADHRDLDLADPGEPSPTELKARALEAEEAARGVAGVTNSQGGSASFGQSVVALATSHGFSGAYRATSHGISASVIAGEGDAMQRDYAYRTARHLADLPSGTDIGVLAGERTVARLNPQTMPSGSVPILFDPRVSDSLVGHLLGAMNGAAIARRSSFLLDRLEDELFPDSIIITDDPHRLRGPRSRAFDGEGLLTRQSDLVKNGKVTGWILNAASARQLGLAPTGHASRGGSGAPGASVTNVHMQPGAITREAMIADVEDGILVTELVGQGVNGVTGDYSRAASGFRIRNGVLSEPVSGFTLAGNLLDMYAAMTPADDLAMHQAVNVPTVRVDGMTIAGA</sequence>
<dbReference type="GO" id="GO:0008237">
    <property type="term" value="F:metallopeptidase activity"/>
    <property type="evidence" value="ECO:0007669"/>
    <property type="project" value="InterPro"/>
</dbReference>
<accession>A0A848QQD3</accession>
<dbReference type="InterPro" id="IPR047657">
    <property type="entry name" value="PmbA"/>
</dbReference>
<dbReference type="Pfam" id="PF19290">
    <property type="entry name" value="PmbA_TldD_2nd"/>
    <property type="match status" value="1"/>
</dbReference>
<name>A0A848QQD3_9SPHN</name>
<organism evidence="5 6">
    <name type="scientific">Pontixanthobacter rizhaonensis</name>
    <dbReference type="NCBI Taxonomy" id="2730337"/>
    <lineage>
        <taxon>Bacteria</taxon>
        <taxon>Pseudomonadati</taxon>
        <taxon>Pseudomonadota</taxon>
        <taxon>Alphaproteobacteria</taxon>
        <taxon>Sphingomonadales</taxon>
        <taxon>Erythrobacteraceae</taxon>
        <taxon>Pontixanthobacter</taxon>
    </lineage>
</organism>
<evidence type="ECO:0000259" key="4">
    <source>
        <dbReference type="Pfam" id="PF19290"/>
    </source>
</evidence>
<dbReference type="InterPro" id="IPR036059">
    <property type="entry name" value="TldD/PmbA_sf"/>
</dbReference>
<dbReference type="EMBL" id="JABCRE010000003">
    <property type="protein sequence ID" value="NMW32873.1"/>
    <property type="molecule type" value="Genomic_DNA"/>
</dbReference>
<dbReference type="InterPro" id="IPR002510">
    <property type="entry name" value="Metalloprtase-TldD/E_N"/>
</dbReference>
<evidence type="ECO:0000256" key="1">
    <source>
        <dbReference type="ARBA" id="ARBA00005836"/>
    </source>
</evidence>
<dbReference type="Gene3D" id="3.30.2290.10">
    <property type="entry name" value="PmbA/TldD superfamily"/>
    <property type="match status" value="1"/>
</dbReference>
<protein>
    <submittedName>
        <fullName evidence="5">TldD/PmbA family protein</fullName>
    </submittedName>
</protein>
<dbReference type="GO" id="GO:0006508">
    <property type="term" value="P:proteolysis"/>
    <property type="evidence" value="ECO:0007669"/>
    <property type="project" value="InterPro"/>
</dbReference>
<dbReference type="Pfam" id="PF01523">
    <property type="entry name" value="PmbA_TldD_1st"/>
    <property type="match status" value="1"/>
</dbReference>
<dbReference type="InterPro" id="IPR035068">
    <property type="entry name" value="TldD/PmbA_N"/>
</dbReference>
<dbReference type="PANTHER" id="PTHR43421:SF1">
    <property type="entry name" value="METALLOPROTEASE PMBA"/>
    <property type="match status" value="1"/>
</dbReference>
<feature type="domain" description="Metalloprotease TldD/E central" evidence="4">
    <location>
        <begin position="120"/>
        <end position="225"/>
    </location>
</feature>
<dbReference type="Proteomes" id="UP000561181">
    <property type="component" value="Unassembled WGS sequence"/>
</dbReference>
<comment type="similarity">
    <text evidence="1">Belongs to the peptidase U62 family.</text>
</comment>
<feature type="domain" description="Metalloprotease TldD/E N-terminal" evidence="2">
    <location>
        <begin position="26"/>
        <end position="90"/>
    </location>
</feature>